<evidence type="ECO:0008006" key="3">
    <source>
        <dbReference type="Google" id="ProtNLM"/>
    </source>
</evidence>
<organism evidence="2">
    <name type="scientific">marine sediment metagenome</name>
    <dbReference type="NCBI Taxonomy" id="412755"/>
    <lineage>
        <taxon>unclassified sequences</taxon>
        <taxon>metagenomes</taxon>
        <taxon>ecological metagenomes</taxon>
    </lineage>
</organism>
<feature type="transmembrane region" description="Helical" evidence="1">
    <location>
        <begin position="326"/>
        <end position="354"/>
    </location>
</feature>
<feature type="transmembrane region" description="Helical" evidence="1">
    <location>
        <begin position="236"/>
        <end position="254"/>
    </location>
</feature>
<feature type="transmembrane region" description="Helical" evidence="1">
    <location>
        <begin position="427"/>
        <end position="448"/>
    </location>
</feature>
<keyword evidence="1" id="KW-0812">Transmembrane</keyword>
<feature type="transmembrane region" description="Helical" evidence="1">
    <location>
        <begin position="36"/>
        <end position="57"/>
    </location>
</feature>
<feature type="transmembrane region" description="Helical" evidence="1">
    <location>
        <begin position="170"/>
        <end position="194"/>
    </location>
</feature>
<feature type="transmembrane region" description="Helical" evidence="1">
    <location>
        <begin position="366"/>
        <end position="387"/>
    </location>
</feature>
<reference evidence="2" key="1">
    <citation type="journal article" date="2015" name="Nature">
        <title>Complex archaea that bridge the gap between prokaryotes and eukaryotes.</title>
        <authorList>
            <person name="Spang A."/>
            <person name="Saw J.H."/>
            <person name="Jorgensen S.L."/>
            <person name="Zaremba-Niedzwiedzka K."/>
            <person name="Martijn J."/>
            <person name="Lind A.E."/>
            <person name="van Eijk R."/>
            <person name="Schleper C."/>
            <person name="Guy L."/>
            <person name="Ettema T.J."/>
        </authorList>
    </citation>
    <scope>NUCLEOTIDE SEQUENCE</scope>
</reference>
<dbReference type="PANTHER" id="PTHR36178:SF1">
    <property type="entry name" value="SODIUM_GLUTAMATE SYMPORTER"/>
    <property type="match status" value="1"/>
</dbReference>
<evidence type="ECO:0000256" key="1">
    <source>
        <dbReference type="SAM" id="Phobius"/>
    </source>
</evidence>
<accession>A0A0F9YZ72</accession>
<dbReference type="GO" id="GO:0015813">
    <property type="term" value="P:L-glutamate transmembrane transport"/>
    <property type="evidence" value="ECO:0007669"/>
    <property type="project" value="InterPro"/>
</dbReference>
<dbReference type="PANTHER" id="PTHR36178">
    <property type="entry name" value="SLR0625 PROTEIN"/>
    <property type="match status" value="1"/>
</dbReference>
<dbReference type="Pfam" id="PF03616">
    <property type="entry name" value="Glt_symporter"/>
    <property type="match status" value="1"/>
</dbReference>
<dbReference type="GO" id="GO:0016020">
    <property type="term" value="C:membrane"/>
    <property type="evidence" value="ECO:0007669"/>
    <property type="project" value="InterPro"/>
</dbReference>
<comment type="caution">
    <text evidence="2">The sequence shown here is derived from an EMBL/GenBank/DDBJ whole genome shotgun (WGS) entry which is preliminary data.</text>
</comment>
<feature type="transmembrane region" description="Helical" evidence="1">
    <location>
        <begin position="6"/>
        <end position="24"/>
    </location>
</feature>
<keyword evidence="1" id="KW-0472">Membrane</keyword>
<feature type="transmembrane region" description="Helical" evidence="1">
    <location>
        <begin position="399"/>
        <end position="421"/>
    </location>
</feature>
<feature type="transmembrane region" description="Helical" evidence="1">
    <location>
        <begin position="266"/>
        <end position="287"/>
    </location>
</feature>
<protein>
    <recommendedName>
        <fullName evidence="3">Sodium/glutamate symporter</fullName>
    </recommendedName>
</protein>
<dbReference type="GO" id="GO:0015501">
    <property type="term" value="F:glutamate:sodium symporter activity"/>
    <property type="evidence" value="ECO:0007669"/>
    <property type="project" value="InterPro"/>
</dbReference>
<feature type="transmembrane region" description="Helical" evidence="1">
    <location>
        <begin position="95"/>
        <end position="121"/>
    </location>
</feature>
<gene>
    <name evidence="2" type="ORF">LCGC14_0026160</name>
</gene>
<dbReference type="EMBL" id="LAZR01000005">
    <property type="protein sequence ID" value="KKO10084.1"/>
    <property type="molecule type" value="Genomic_DNA"/>
</dbReference>
<dbReference type="AlphaFoldDB" id="A0A0F9YZ72"/>
<sequence length="467" mass="49611">MGSTFHGVIAFALLAALLVVGSLLRSRFSWLRASLIPGSIVAGIIGFVGLSAGLIPGYGPSDFTALAFHFFTLSFMSLCLTGSPKSGTDEQSQGIVVGGLWLTLIWTASLGAQAVIGYGLMAGYDLVTGSDLSPLLGAIVTHGFTQGPGQALTYGTIWENDYGIANAAQVGVIFASLGFVAAFVVGVPAARYFLKRGLNVNRNSTLDDDFVRGFHTPQTQPTAGKQVSHSGTVDSLAWHIGLLGVAYVITYVWLSVMQPLVAGNQVLSVFFSYNLFFIHGLTVCVLMRMAIDRFGWSDKVDDGTLKRITSGSVDFMVVATLMSIQIAVLSALLVPILLISVAVTLVTFLGAVSIGRLSGQLGPERAVTAFGCCCGSTGSGLLLLRMMDADFSTSVPKELAFFNIAIIVVNIPTLFFIAPIAPSLGTWSYLAIFGGYVVLMLICIPLLLKWQRSRSRQTYSVQEPKSS</sequence>
<name>A0A0F9YZ72_9ZZZZ</name>
<proteinExistence type="predicted"/>
<feature type="transmembrane region" description="Helical" evidence="1">
    <location>
        <begin position="63"/>
        <end position="83"/>
    </location>
</feature>
<keyword evidence="1" id="KW-1133">Transmembrane helix</keyword>
<evidence type="ECO:0000313" key="2">
    <source>
        <dbReference type="EMBL" id="KKO10084.1"/>
    </source>
</evidence>
<dbReference type="InterPro" id="IPR004445">
    <property type="entry name" value="GltS"/>
</dbReference>